<sequence>MEQIFTGKEIFVMPKSVTSPFDIVKRELDNIILQNGGSVTSYPGLQQHDIVFPLKMKISL</sequence>
<evidence type="ECO:0000313" key="2">
    <source>
        <dbReference type="Proteomes" id="UP001234178"/>
    </source>
</evidence>
<dbReference type="Proteomes" id="UP001234178">
    <property type="component" value="Unassembled WGS sequence"/>
</dbReference>
<protein>
    <submittedName>
        <fullName evidence="1">Uncharacterized protein</fullName>
    </submittedName>
</protein>
<comment type="caution">
    <text evidence="1">The sequence shown here is derived from an EMBL/GenBank/DDBJ whole genome shotgun (WGS) entry which is preliminary data.</text>
</comment>
<reference evidence="1 2" key="1">
    <citation type="journal article" date="2023" name="Nucleic Acids Res.">
        <title>The hologenome of Daphnia magna reveals possible DNA methylation and microbiome-mediated evolution of the host genome.</title>
        <authorList>
            <person name="Chaturvedi A."/>
            <person name="Li X."/>
            <person name="Dhandapani V."/>
            <person name="Marshall H."/>
            <person name="Kissane S."/>
            <person name="Cuenca-Cambronero M."/>
            <person name="Asole G."/>
            <person name="Calvet F."/>
            <person name="Ruiz-Romero M."/>
            <person name="Marangio P."/>
            <person name="Guigo R."/>
            <person name="Rago D."/>
            <person name="Mirbahai L."/>
            <person name="Eastwood N."/>
            <person name="Colbourne J.K."/>
            <person name="Zhou J."/>
            <person name="Mallon E."/>
            <person name="Orsini L."/>
        </authorList>
    </citation>
    <scope>NUCLEOTIDE SEQUENCE [LARGE SCALE GENOMIC DNA]</scope>
    <source>
        <strain evidence="1">LRV0_1</strain>
    </source>
</reference>
<evidence type="ECO:0000313" key="1">
    <source>
        <dbReference type="EMBL" id="KAK4007394.1"/>
    </source>
</evidence>
<gene>
    <name evidence="1" type="ORF">OUZ56_012551</name>
</gene>
<dbReference type="EMBL" id="JAOYFB010000002">
    <property type="protein sequence ID" value="KAK4007394.1"/>
    <property type="molecule type" value="Genomic_DNA"/>
</dbReference>
<name>A0ABQ9Z3C4_9CRUS</name>
<organism evidence="1 2">
    <name type="scientific">Daphnia magna</name>
    <dbReference type="NCBI Taxonomy" id="35525"/>
    <lineage>
        <taxon>Eukaryota</taxon>
        <taxon>Metazoa</taxon>
        <taxon>Ecdysozoa</taxon>
        <taxon>Arthropoda</taxon>
        <taxon>Crustacea</taxon>
        <taxon>Branchiopoda</taxon>
        <taxon>Diplostraca</taxon>
        <taxon>Cladocera</taxon>
        <taxon>Anomopoda</taxon>
        <taxon>Daphniidae</taxon>
        <taxon>Daphnia</taxon>
    </lineage>
</organism>
<proteinExistence type="predicted"/>
<accession>A0ABQ9Z3C4</accession>
<keyword evidence="2" id="KW-1185">Reference proteome</keyword>